<feature type="transmembrane region" description="Helical" evidence="6">
    <location>
        <begin position="484"/>
        <end position="503"/>
    </location>
</feature>
<reference evidence="9" key="1">
    <citation type="submission" date="2019-08" db="EMBL/GenBank/DDBJ databases">
        <title>Arthrobacter sp. nov., isolated from plateau pika and Tibetan wild ass.</title>
        <authorList>
            <person name="Ge Y."/>
        </authorList>
    </citation>
    <scope>NUCLEOTIDE SEQUENCE [LARGE SCALE GENOMIC DNA]</scope>
    <source>
        <strain evidence="9">HF-1365</strain>
    </source>
</reference>
<dbReference type="EMBL" id="VTFZ01000001">
    <property type="protein sequence ID" value="MRX79445.1"/>
    <property type="molecule type" value="Genomic_DNA"/>
</dbReference>
<evidence type="ECO:0000313" key="9">
    <source>
        <dbReference type="Proteomes" id="UP000470010"/>
    </source>
</evidence>
<keyword evidence="3 6" id="KW-0812">Transmembrane</keyword>
<organism evidence="8 9">
    <name type="scientific">Enorma shizhengliae</name>
    <dbReference type="NCBI Taxonomy" id="2606615"/>
    <lineage>
        <taxon>Bacteria</taxon>
        <taxon>Bacillati</taxon>
        <taxon>Actinomycetota</taxon>
        <taxon>Coriobacteriia</taxon>
        <taxon>Coriobacteriales</taxon>
        <taxon>Coriobacteriaceae</taxon>
        <taxon>Enorma</taxon>
    </lineage>
</organism>
<comment type="caution">
    <text evidence="8">The sequence shown here is derived from an EMBL/GenBank/DDBJ whole genome shotgun (WGS) entry which is preliminary data.</text>
</comment>
<dbReference type="InterPro" id="IPR036259">
    <property type="entry name" value="MFS_trans_sf"/>
</dbReference>
<feature type="transmembrane region" description="Helical" evidence="6">
    <location>
        <begin position="185"/>
        <end position="202"/>
    </location>
</feature>
<name>A0A7K0G6L0_9ACTN</name>
<dbReference type="InterPro" id="IPR011701">
    <property type="entry name" value="MFS"/>
</dbReference>
<feature type="transmembrane region" description="Helical" evidence="6">
    <location>
        <begin position="101"/>
        <end position="121"/>
    </location>
</feature>
<dbReference type="Pfam" id="PF07690">
    <property type="entry name" value="MFS_1"/>
    <property type="match status" value="1"/>
</dbReference>
<feature type="transmembrane region" description="Helical" evidence="6">
    <location>
        <begin position="418"/>
        <end position="437"/>
    </location>
</feature>
<feature type="domain" description="Major facilitator superfamily (MFS) profile" evidence="7">
    <location>
        <begin position="329"/>
        <end position="519"/>
    </location>
</feature>
<keyword evidence="2" id="KW-1003">Cell membrane</keyword>
<protein>
    <submittedName>
        <fullName evidence="8">MFS transporter</fullName>
    </submittedName>
</protein>
<dbReference type="GO" id="GO:0005886">
    <property type="term" value="C:plasma membrane"/>
    <property type="evidence" value="ECO:0007669"/>
    <property type="project" value="UniProtKB-SubCell"/>
</dbReference>
<feature type="transmembrane region" description="Helical" evidence="6">
    <location>
        <begin position="250"/>
        <end position="269"/>
    </location>
</feature>
<dbReference type="PANTHER" id="PTHR23513:SF6">
    <property type="entry name" value="MAJOR FACILITATOR SUPERFAMILY ASSOCIATED DOMAIN-CONTAINING PROTEIN"/>
    <property type="match status" value="1"/>
</dbReference>
<dbReference type="GO" id="GO:0022857">
    <property type="term" value="F:transmembrane transporter activity"/>
    <property type="evidence" value="ECO:0007669"/>
    <property type="project" value="InterPro"/>
</dbReference>
<dbReference type="Proteomes" id="UP000470010">
    <property type="component" value="Unassembled WGS sequence"/>
</dbReference>
<feature type="transmembrane region" description="Helical" evidence="6">
    <location>
        <begin position="323"/>
        <end position="344"/>
    </location>
</feature>
<proteinExistence type="predicted"/>
<sequence length="519" mass="54064">MARSTRGWASELMEGGLSVARGSPLPPRVRIRCARVVPILGPRMMGTWHDTRIRLRTVAGAPRSFSARTIARIQGAPMLDRILAEARALAPAARSLVLMRFLIYVGIQSCYFIGVLGTLTYSMDGEVASTAVVVALLNLFQIVGSFAGGAYLDARGPRLHFALLVIVMLAVDAFCIVFGGDMSALTFGAACLGFSLGFFEPVSRSYPAYLTADAIELKRINSALSIVSNIGVVVGPLIGGAIASVAPTRAVFAFMGACVVLAVIPAAGFRPVISVRAEGGGHDAGRAAELAEGSAGAGTDRCAGGPSGRPAGSRSSLVEGIRAVFSSAALSFLFWAGFLSYLGYGALDPLESLYYRDVLQVGVAWMGWLSAASGVGAVAGALLVLRIPVRRVTVRTLLVLLCGMGIGCLVYVGTPYVLVALVGQVLLGLAFGMIVPLQNTLVQMHAEVEVIGRANSMMTFGASAGGVIPLLMSPWLAAMLGVQGTLLLASVLVASFPVLVLVFSHQRIARIDAEAHPAS</sequence>
<keyword evidence="9" id="KW-1185">Reference proteome</keyword>
<evidence type="ECO:0000256" key="6">
    <source>
        <dbReference type="SAM" id="Phobius"/>
    </source>
</evidence>
<feature type="transmembrane region" description="Helical" evidence="6">
    <location>
        <begin position="223"/>
        <end position="244"/>
    </location>
</feature>
<evidence type="ECO:0000256" key="5">
    <source>
        <dbReference type="ARBA" id="ARBA00023136"/>
    </source>
</evidence>
<dbReference type="PANTHER" id="PTHR23513">
    <property type="entry name" value="INTEGRAL MEMBRANE EFFLUX PROTEIN-RELATED"/>
    <property type="match status" value="1"/>
</dbReference>
<feature type="transmembrane region" description="Helical" evidence="6">
    <location>
        <begin position="458"/>
        <end position="478"/>
    </location>
</feature>
<evidence type="ECO:0000259" key="7">
    <source>
        <dbReference type="PROSITE" id="PS50850"/>
    </source>
</evidence>
<dbReference type="PROSITE" id="PS50850">
    <property type="entry name" value="MFS"/>
    <property type="match status" value="1"/>
</dbReference>
<keyword evidence="5 6" id="KW-0472">Membrane</keyword>
<evidence type="ECO:0000256" key="3">
    <source>
        <dbReference type="ARBA" id="ARBA00022692"/>
    </source>
</evidence>
<evidence type="ECO:0000256" key="4">
    <source>
        <dbReference type="ARBA" id="ARBA00022989"/>
    </source>
</evidence>
<evidence type="ECO:0000256" key="2">
    <source>
        <dbReference type="ARBA" id="ARBA00022475"/>
    </source>
</evidence>
<feature type="transmembrane region" description="Helical" evidence="6">
    <location>
        <begin position="364"/>
        <end position="385"/>
    </location>
</feature>
<keyword evidence="4 6" id="KW-1133">Transmembrane helix</keyword>
<feature type="transmembrane region" description="Helical" evidence="6">
    <location>
        <begin position="127"/>
        <end position="152"/>
    </location>
</feature>
<accession>A0A7K0G6L0</accession>
<comment type="subcellular location">
    <subcellularLocation>
        <location evidence="1">Cell membrane</location>
        <topology evidence="1">Multi-pass membrane protein</topology>
    </subcellularLocation>
</comment>
<gene>
    <name evidence="8" type="ORF">GJE22_02290</name>
</gene>
<dbReference type="Gene3D" id="1.20.1250.20">
    <property type="entry name" value="MFS general substrate transporter like domains"/>
    <property type="match status" value="1"/>
</dbReference>
<dbReference type="AlphaFoldDB" id="A0A7K0G6L0"/>
<dbReference type="InterPro" id="IPR020846">
    <property type="entry name" value="MFS_dom"/>
</dbReference>
<feature type="transmembrane region" description="Helical" evidence="6">
    <location>
        <begin position="392"/>
        <end position="412"/>
    </location>
</feature>
<dbReference type="SUPFAM" id="SSF103473">
    <property type="entry name" value="MFS general substrate transporter"/>
    <property type="match status" value="1"/>
</dbReference>
<feature type="transmembrane region" description="Helical" evidence="6">
    <location>
        <begin position="159"/>
        <end position="179"/>
    </location>
</feature>
<evidence type="ECO:0000313" key="8">
    <source>
        <dbReference type="EMBL" id="MRX79445.1"/>
    </source>
</evidence>
<evidence type="ECO:0000256" key="1">
    <source>
        <dbReference type="ARBA" id="ARBA00004651"/>
    </source>
</evidence>